<dbReference type="eggNOG" id="COG2026">
    <property type="taxonomic scope" value="Bacteria"/>
</dbReference>
<dbReference type="InterPro" id="IPR035093">
    <property type="entry name" value="RelE/ParE_toxin_dom_sf"/>
</dbReference>
<dbReference type="PANTHER" id="PTHR38813:SF1">
    <property type="entry name" value="TOXIN RELE1-RELATED"/>
    <property type="match status" value="1"/>
</dbReference>
<name>A8PK60_9COXI</name>
<evidence type="ECO:0000313" key="3">
    <source>
        <dbReference type="Proteomes" id="UP000054075"/>
    </source>
</evidence>
<dbReference type="InterPro" id="IPR007712">
    <property type="entry name" value="RelE/ParE_toxin"/>
</dbReference>
<dbReference type="Proteomes" id="UP000054075">
    <property type="component" value="Unassembled WGS sequence"/>
</dbReference>
<dbReference type="Gene3D" id="3.30.2310.20">
    <property type="entry name" value="RelE-like"/>
    <property type="match status" value="1"/>
</dbReference>
<sequence length="101" mass="11874">MLKIKLSKNALKFLKQVSIKHGRQLAMTLESLRENPFPQDSKKLKGTSDYHRVDIGEYRVIYRVDSEEKIVIIAFIGKRNDNEVYKKFKRKRACKPFCVSL</sequence>
<evidence type="ECO:0000256" key="1">
    <source>
        <dbReference type="ARBA" id="ARBA00022649"/>
    </source>
</evidence>
<accession>A8PK60</accession>
<dbReference type="PANTHER" id="PTHR38813">
    <property type="match status" value="1"/>
</dbReference>
<keyword evidence="1" id="KW-1277">Toxin-antitoxin system</keyword>
<evidence type="ECO:0000313" key="2">
    <source>
        <dbReference type="EMBL" id="EDP46770.1"/>
    </source>
</evidence>
<dbReference type="SUPFAM" id="SSF143011">
    <property type="entry name" value="RelE-like"/>
    <property type="match status" value="1"/>
</dbReference>
<comment type="caution">
    <text evidence="2">The sequence shown here is derived from an EMBL/GenBank/DDBJ whole genome shotgun (WGS) entry which is preliminary data.</text>
</comment>
<keyword evidence="3" id="KW-1185">Reference proteome</keyword>
<reference evidence="2" key="1">
    <citation type="submission" date="2006-04" db="EMBL/GenBank/DDBJ databases">
        <authorList>
            <person name="Seshadri R."/>
            <person name="Federici B.A."/>
        </authorList>
    </citation>
    <scope>NUCLEOTIDE SEQUENCE [LARGE SCALE GENOMIC DNA]</scope>
</reference>
<dbReference type="Pfam" id="PF05016">
    <property type="entry name" value="ParE_toxin"/>
    <property type="match status" value="1"/>
</dbReference>
<gene>
    <name evidence="2" type="ORF">RICGR_0309</name>
</gene>
<dbReference type="EMBL" id="AAQJ02000001">
    <property type="protein sequence ID" value="EDP46770.1"/>
    <property type="molecule type" value="Genomic_DNA"/>
</dbReference>
<protein>
    <submittedName>
        <fullName evidence="2">Cytotoxic translational repressor of toxin-antitoxin</fullName>
    </submittedName>
</protein>
<proteinExistence type="predicted"/>
<dbReference type="STRING" id="59196.RICGR_0309"/>
<dbReference type="RefSeq" id="WP_006035741.1">
    <property type="nucleotide sequence ID" value="NZ_AAQJ02000001.1"/>
</dbReference>
<organism evidence="2 3">
    <name type="scientific">Rickettsiella grylli</name>
    <dbReference type="NCBI Taxonomy" id="59196"/>
    <lineage>
        <taxon>Bacteria</taxon>
        <taxon>Pseudomonadati</taxon>
        <taxon>Pseudomonadota</taxon>
        <taxon>Gammaproteobacteria</taxon>
        <taxon>Legionellales</taxon>
        <taxon>Coxiellaceae</taxon>
        <taxon>Rickettsiella</taxon>
    </lineage>
</organism>
<dbReference type="OrthoDB" id="9801234at2"/>
<dbReference type="AlphaFoldDB" id="A8PK60"/>
<dbReference type="InterPro" id="IPR052747">
    <property type="entry name" value="TA_system_RelE_toxin"/>
</dbReference>
<reference evidence="2" key="2">
    <citation type="submission" date="2007-10" db="EMBL/GenBank/DDBJ databases">
        <authorList>
            <person name="Myers G.S."/>
        </authorList>
    </citation>
    <scope>NUCLEOTIDE SEQUENCE [LARGE SCALE GENOMIC DNA]</scope>
</reference>